<sequence length="103" mass="11830">MLEEKTYKIEKKVLTKLIKKEIKQIEGVWSVKKGLFGDNIQIKQTPEGTEIKIGLVVKKGNFIPTIVEEVQKRIKEEIEENLGIKVKKIDVIIKGIKFIPKSD</sequence>
<protein>
    <submittedName>
        <fullName evidence="2">Asp23/Gls24 family envelope stress response protein</fullName>
    </submittedName>
</protein>
<dbReference type="PANTHER" id="PTHR34297">
    <property type="entry name" value="HYPOTHETICAL CYTOSOLIC PROTEIN-RELATED"/>
    <property type="match status" value="1"/>
</dbReference>
<gene>
    <name evidence="2" type="ORF">ENL39_00485</name>
</gene>
<name>A0A7V5LZD8_UNCAE</name>
<dbReference type="Proteomes" id="UP000886070">
    <property type="component" value="Unassembled WGS sequence"/>
</dbReference>
<dbReference type="InterPro" id="IPR005531">
    <property type="entry name" value="Asp23"/>
</dbReference>
<proteinExistence type="inferred from homology"/>
<dbReference type="Pfam" id="PF03780">
    <property type="entry name" value="Asp23"/>
    <property type="match status" value="1"/>
</dbReference>
<reference evidence="2" key="1">
    <citation type="journal article" date="2020" name="mSystems">
        <title>Genome- and Community-Level Interaction Insights into Carbon Utilization and Element Cycling Functions of Hydrothermarchaeota in Hydrothermal Sediment.</title>
        <authorList>
            <person name="Zhou Z."/>
            <person name="Liu Y."/>
            <person name="Xu W."/>
            <person name="Pan J."/>
            <person name="Luo Z.H."/>
            <person name="Li M."/>
        </authorList>
    </citation>
    <scope>NUCLEOTIDE SEQUENCE [LARGE SCALE GENOMIC DNA]</scope>
    <source>
        <strain evidence="2">HyVt-92</strain>
    </source>
</reference>
<organism evidence="2">
    <name type="scientific">Aerophobetes bacterium</name>
    <dbReference type="NCBI Taxonomy" id="2030807"/>
    <lineage>
        <taxon>Bacteria</taxon>
        <taxon>Candidatus Aerophobota</taxon>
    </lineage>
</organism>
<comment type="similarity">
    <text evidence="1">Belongs to the asp23 family.</text>
</comment>
<dbReference type="EMBL" id="DRTT01000010">
    <property type="protein sequence ID" value="HHF97952.1"/>
    <property type="molecule type" value="Genomic_DNA"/>
</dbReference>
<comment type="caution">
    <text evidence="2">The sequence shown here is derived from an EMBL/GenBank/DDBJ whole genome shotgun (WGS) entry which is preliminary data.</text>
</comment>
<accession>A0A7V5LZD8</accession>
<evidence type="ECO:0000313" key="2">
    <source>
        <dbReference type="EMBL" id="HHF97952.1"/>
    </source>
</evidence>
<evidence type="ECO:0000256" key="1">
    <source>
        <dbReference type="ARBA" id="ARBA00005721"/>
    </source>
</evidence>
<dbReference type="PANTHER" id="PTHR34297:SF1">
    <property type="entry name" value="ASP23_GLS24 FAMILY ENVELOPE STRESS RESPONSE PROTEIN"/>
    <property type="match status" value="1"/>
</dbReference>
<dbReference type="AlphaFoldDB" id="A0A7V5LZD8"/>